<name>W1IRZ0_9GAMM</name>
<organism evidence="1 2">
    <name type="scientific">Xenorhabdus cabanillasii JM26</name>
    <dbReference type="NCBI Taxonomy" id="1427517"/>
    <lineage>
        <taxon>Bacteria</taxon>
        <taxon>Pseudomonadati</taxon>
        <taxon>Pseudomonadota</taxon>
        <taxon>Gammaproteobacteria</taxon>
        <taxon>Enterobacterales</taxon>
        <taxon>Morganellaceae</taxon>
        <taxon>Xenorhabdus</taxon>
    </lineage>
</organism>
<accession>W1IRZ0</accession>
<sequence>MTNATFSMTKEEVEKYLKVRPGFFNAEQLTDWVTDNIVLNFQKIGFPESEITVNITAQDPSQNLISISRKEAEKYLEIEPNFFSTEQIKDWVTDNIVLNLQEIGFPESEVIVDIIEKDLDQIPVKTDNSEIS</sequence>
<dbReference type="RefSeq" id="WP_038260586.1">
    <property type="nucleotide sequence ID" value="NZ_CAWLVK010000036.1"/>
</dbReference>
<dbReference type="AlphaFoldDB" id="W1IRZ0"/>
<protein>
    <submittedName>
        <fullName evidence="1">Uncharacterized protein</fullName>
    </submittedName>
</protein>
<evidence type="ECO:0000313" key="1">
    <source>
        <dbReference type="EMBL" id="CDL79975.1"/>
    </source>
</evidence>
<evidence type="ECO:0000313" key="2">
    <source>
        <dbReference type="Proteomes" id="UP000019197"/>
    </source>
</evidence>
<comment type="caution">
    <text evidence="1">The sequence shown here is derived from an EMBL/GenBank/DDBJ whole genome shotgun (WGS) entry which is preliminary data.</text>
</comment>
<reference evidence="1 2" key="1">
    <citation type="submission" date="2013-11" db="EMBL/GenBank/DDBJ databases">
        <title>Draft genome sequence and annotation of the entomopathogenic bacterium, Xenorhabdus cabanillasi strain JM26.</title>
        <authorList>
            <person name="Gualtieri M."/>
            <person name="Ogier J.C."/>
            <person name="Pages S."/>
            <person name="Givaudan A."/>
            <person name="Gaudriault S."/>
        </authorList>
    </citation>
    <scope>NUCLEOTIDE SEQUENCE [LARGE SCALE GENOMIC DNA]</scope>
    <source>
        <strain evidence="1 2">JM26</strain>
    </source>
</reference>
<dbReference type="EMBL" id="CBXE010000036">
    <property type="protein sequence ID" value="CDL79975.1"/>
    <property type="molecule type" value="Genomic_DNA"/>
</dbReference>
<gene>
    <name evidence="1" type="ORF">XCR1_1300021</name>
</gene>
<proteinExistence type="predicted"/>
<dbReference type="Proteomes" id="UP000019197">
    <property type="component" value="Unassembled WGS sequence"/>
</dbReference>